<evidence type="ECO:0000256" key="3">
    <source>
        <dbReference type="SAM" id="Coils"/>
    </source>
</evidence>
<dbReference type="Pfam" id="PF04203">
    <property type="entry name" value="Sortase"/>
    <property type="match status" value="1"/>
</dbReference>
<dbReference type="SUPFAM" id="SSF63817">
    <property type="entry name" value="Sortase"/>
    <property type="match status" value="1"/>
</dbReference>
<evidence type="ECO:0000256" key="1">
    <source>
        <dbReference type="ARBA" id="ARBA00022801"/>
    </source>
</evidence>
<dbReference type="Proteomes" id="UP000824265">
    <property type="component" value="Unassembled WGS sequence"/>
</dbReference>
<reference evidence="6" key="2">
    <citation type="submission" date="2021-04" db="EMBL/GenBank/DDBJ databases">
        <authorList>
            <person name="Gilroy R."/>
        </authorList>
    </citation>
    <scope>NUCLEOTIDE SEQUENCE</scope>
    <source>
        <strain evidence="6">CHK195-6426</strain>
    </source>
</reference>
<feature type="active site" description="Proton donor/acceptor" evidence="2">
    <location>
        <position position="159"/>
    </location>
</feature>
<keyword evidence="5" id="KW-0732">Signal</keyword>
<comment type="caution">
    <text evidence="6">The sequence shown here is derived from an EMBL/GenBank/DDBJ whole genome shotgun (WGS) entry which is preliminary data.</text>
</comment>
<gene>
    <name evidence="6" type="ORF">H9742_10845</name>
</gene>
<feature type="active site" description="Acyl-thioester intermediate" evidence="2">
    <location>
        <position position="252"/>
    </location>
</feature>
<evidence type="ECO:0000313" key="7">
    <source>
        <dbReference type="Proteomes" id="UP000824265"/>
    </source>
</evidence>
<feature type="region of interest" description="Disordered" evidence="4">
    <location>
        <begin position="65"/>
        <end position="86"/>
    </location>
</feature>
<evidence type="ECO:0000256" key="2">
    <source>
        <dbReference type="PIRSR" id="PIRSR605754-1"/>
    </source>
</evidence>
<dbReference type="InterPro" id="IPR009835">
    <property type="entry name" value="SrtB"/>
</dbReference>
<organism evidence="6 7">
    <name type="scientific">Candidatus Acetatifactor stercoripullorum</name>
    <dbReference type="NCBI Taxonomy" id="2838414"/>
    <lineage>
        <taxon>Bacteria</taxon>
        <taxon>Bacillati</taxon>
        <taxon>Bacillota</taxon>
        <taxon>Clostridia</taxon>
        <taxon>Lachnospirales</taxon>
        <taxon>Lachnospiraceae</taxon>
        <taxon>Acetatifactor</taxon>
    </lineage>
</organism>
<dbReference type="EMBL" id="DXGH01000058">
    <property type="protein sequence ID" value="HIW81991.1"/>
    <property type="molecule type" value="Genomic_DNA"/>
</dbReference>
<keyword evidence="3" id="KW-0175">Coiled coil</keyword>
<keyword evidence="1" id="KW-0378">Hydrolase</keyword>
<dbReference type="InterPro" id="IPR023365">
    <property type="entry name" value="Sortase_dom-sf"/>
</dbReference>
<evidence type="ECO:0000313" key="6">
    <source>
        <dbReference type="EMBL" id="HIW81991.1"/>
    </source>
</evidence>
<accession>A0A9D1UCX4</accession>
<dbReference type="CDD" id="cd05826">
    <property type="entry name" value="Sortase_B"/>
    <property type="match status" value="1"/>
</dbReference>
<dbReference type="GO" id="GO:0016787">
    <property type="term" value="F:hydrolase activity"/>
    <property type="evidence" value="ECO:0007669"/>
    <property type="project" value="UniProtKB-KW"/>
</dbReference>
<name>A0A9D1UCX4_9FIRM</name>
<proteinExistence type="predicted"/>
<protein>
    <submittedName>
        <fullName evidence="6">Class B sortase</fullName>
    </submittedName>
</protein>
<feature type="signal peptide" evidence="5">
    <location>
        <begin position="1"/>
        <end position="20"/>
    </location>
</feature>
<feature type="chain" id="PRO_5039283581" evidence="5">
    <location>
        <begin position="21"/>
        <end position="281"/>
    </location>
</feature>
<dbReference type="InterPro" id="IPR005754">
    <property type="entry name" value="Sortase"/>
</dbReference>
<dbReference type="AlphaFoldDB" id="A0A9D1UCX4"/>
<reference evidence="6" key="1">
    <citation type="journal article" date="2021" name="PeerJ">
        <title>Extensive microbial diversity within the chicken gut microbiome revealed by metagenomics and culture.</title>
        <authorList>
            <person name="Gilroy R."/>
            <person name="Ravi A."/>
            <person name="Getino M."/>
            <person name="Pursley I."/>
            <person name="Horton D.L."/>
            <person name="Alikhan N.F."/>
            <person name="Baker D."/>
            <person name="Gharbi K."/>
            <person name="Hall N."/>
            <person name="Watson M."/>
            <person name="Adriaenssens E.M."/>
            <person name="Foster-Nyarko E."/>
            <person name="Jarju S."/>
            <person name="Secka A."/>
            <person name="Antonio M."/>
            <person name="Oren A."/>
            <person name="Chaudhuri R.R."/>
            <person name="La Ragione R."/>
            <person name="Hildebrand F."/>
            <person name="Pallen M.J."/>
        </authorList>
    </citation>
    <scope>NUCLEOTIDE SEQUENCE</scope>
    <source>
        <strain evidence="6">CHK195-6426</strain>
    </source>
</reference>
<dbReference type="Gene3D" id="2.40.260.10">
    <property type="entry name" value="Sortase"/>
    <property type="match status" value="1"/>
</dbReference>
<feature type="coiled-coil region" evidence="3">
    <location>
        <begin position="36"/>
        <end position="64"/>
    </location>
</feature>
<dbReference type="PROSITE" id="PS51257">
    <property type="entry name" value="PROKAR_LIPOPROTEIN"/>
    <property type="match status" value="1"/>
</dbReference>
<evidence type="ECO:0000256" key="5">
    <source>
        <dbReference type="SAM" id="SignalP"/>
    </source>
</evidence>
<sequence length="281" mass="31513">MGRKKIGFAARLTAALAVLAAVSCLLAWGAERIRVQREYESRQAEILRQARDAERREKERTLQRAAKDALAREAAQNPLEGRTENEMPDWDALRQKNPDIYAWISIPEIGLEYPVLQNERDDYYLNHNSDGTEDASGSIYSNSCNRKDFSDFNTILYGHNMKDGSMFGSLSSIGQNQPGESAIYIYIEEKKLKYIVYAVVEFSDVYLPDMYGVRSSQGLESFLHAVENSPSFYGSKEAQAVEADRILTLSTCTGRDGSRRCLVVAGLVQEYPAEALASVRP</sequence>
<evidence type="ECO:0000256" key="4">
    <source>
        <dbReference type="SAM" id="MobiDB-lite"/>
    </source>
</evidence>